<gene>
    <name evidence="15" type="primary">yfgB</name>
    <name evidence="14" type="synonym">rlmN</name>
    <name evidence="15" type="ORF">HHS_04080</name>
</gene>
<dbReference type="Gene3D" id="1.10.150.530">
    <property type="match status" value="1"/>
</dbReference>
<dbReference type="InterPro" id="IPR004383">
    <property type="entry name" value="rRNA_lsu_MTrfase_RlmN/Cfr"/>
</dbReference>
<feature type="binding site" evidence="14">
    <location>
        <position position="129"/>
    </location>
    <ligand>
        <name>[4Fe-4S] cluster</name>
        <dbReference type="ChEBI" id="CHEBI:49883"/>
        <note>4Fe-4S-S-AdoMet</note>
    </ligand>
</feature>
<feature type="binding site" evidence="14">
    <location>
        <position position="132"/>
    </location>
    <ligand>
        <name>[4Fe-4S] cluster</name>
        <dbReference type="ChEBI" id="CHEBI:49883"/>
        <note>4Fe-4S-S-AdoMet</note>
    </ligand>
</feature>
<name>U3U9B9_9GAMM</name>
<dbReference type="SFLD" id="SFLDS00029">
    <property type="entry name" value="Radical_SAM"/>
    <property type="match status" value="1"/>
</dbReference>
<comment type="similarity">
    <text evidence="2 14">Belongs to the radical SAM superfamily. RlmN family.</text>
</comment>
<comment type="catalytic activity">
    <reaction evidence="14">
        <text>adenosine(37) in tRNA + 2 reduced [2Fe-2S]-[ferredoxin] + 2 S-adenosyl-L-methionine = 2-methyladenosine(37) in tRNA + 5'-deoxyadenosine + L-methionine + 2 oxidized [2Fe-2S]-[ferredoxin] + S-adenosyl-L-homocysteine</text>
        <dbReference type="Rhea" id="RHEA:43332"/>
        <dbReference type="Rhea" id="RHEA-COMP:10000"/>
        <dbReference type="Rhea" id="RHEA-COMP:10001"/>
        <dbReference type="Rhea" id="RHEA-COMP:10162"/>
        <dbReference type="Rhea" id="RHEA-COMP:10485"/>
        <dbReference type="ChEBI" id="CHEBI:17319"/>
        <dbReference type="ChEBI" id="CHEBI:33737"/>
        <dbReference type="ChEBI" id="CHEBI:33738"/>
        <dbReference type="ChEBI" id="CHEBI:57844"/>
        <dbReference type="ChEBI" id="CHEBI:57856"/>
        <dbReference type="ChEBI" id="CHEBI:59789"/>
        <dbReference type="ChEBI" id="CHEBI:74411"/>
        <dbReference type="ChEBI" id="CHEBI:74497"/>
        <dbReference type="EC" id="2.1.1.192"/>
    </reaction>
</comment>
<feature type="binding site" evidence="14">
    <location>
        <position position="312"/>
    </location>
    <ligand>
        <name>S-adenosyl-L-methionine</name>
        <dbReference type="ChEBI" id="CHEBI:59789"/>
    </ligand>
</feature>
<evidence type="ECO:0000256" key="1">
    <source>
        <dbReference type="ARBA" id="ARBA00004496"/>
    </source>
</evidence>
<comment type="catalytic activity">
    <reaction evidence="14">
        <text>adenosine(2503) in 23S rRNA + 2 reduced [2Fe-2S]-[ferredoxin] + 2 S-adenosyl-L-methionine = 2-methyladenosine(2503) in 23S rRNA + 5'-deoxyadenosine + L-methionine + 2 oxidized [2Fe-2S]-[ferredoxin] + S-adenosyl-L-homocysteine</text>
        <dbReference type="Rhea" id="RHEA:42916"/>
        <dbReference type="Rhea" id="RHEA-COMP:10000"/>
        <dbReference type="Rhea" id="RHEA-COMP:10001"/>
        <dbReference type="Rhea" id="RHEA-COMP:10152"/>
        <dbReference type="Rhea" id="RHEA-COMP:10282"/>
        <dbReference type="ChEBI" id="CHEBI:17319"/>
        <dbReference type="ChEBI" id="CHEBI:33737"/>
        <dbReference type="ChEBI" id="CHEBI:33738"/>
        <dbReference type="ChEBI" id="CHEBI:57844"/>
        <dbReference type="ChEBI" id="CHEBI:57856"/>
        <dbReference type="ChEBI" id="CHEBI:59789"/>
        <dbReference type="ChEBI" id="CHEBI:74411"/>
        <dbReference type="ChEBI" id="CHEBI:74497"/>
        <dbReference type="EC" id="2.1.1.192"/>
    </reaction>
</comment>
<evidence type="ECO:0000313" key="16">
    <source>
        <dbReference type="Proteomes" id="UP000016900"/>
    </source>
</evidence>
<dbReference type="KEGG" id="pck:BMSBPS_0033"/>
<feature type="binding site" evidence="14">
    <location>
        <position position="211"/>
    </location>
    <ligand>
        <name>S-adenosyl-L-methionine</name>
        <dbReference type="ChEBI" id="CHEBI:59789"/>
    </ligand>
</feature>
<dbReference type="PROSITE" id="PS51918">
    <property type="entry name" value="RADICAL_SAM"/>
    <property type="match status" value="1"/>
</dbReference>
<feature type="active site" description="Proton acceptor" evidence="14">
    <location>
        <position position="105"/>
    </location>
</feature>
<dbReference type="InterPro" id="IPR013785">
    <property type="entry name" value="Aldolase_TIM"/>
</dbReference>
<dbReference type="Proteomes" id="UP000016900">
    <property type="component" value="Chromosome"/>
</dbReference>
<dbReference type="InterPro" id="IPR027492">
    <property type="entry name" value="RNA_MTrfase_RlmN"/>
</dbReference>
<dbReference type="InterPro" id="IPR048641">
    <property type="entry name" value="RlmN_N"/>
</dbReference>
<dbReference type="PIRSF" id="PIRSF006004">
    <property type="entry name" value="CHP00048"/>
    <property type="match status" value="1"/>
</dbReference>
<dbReference type="AlphaFoldDB" id="U3U9B9"/>
<dbReference type="Gene3D" id="3.20.20.70">
    <property type="entry name" value="Aldolase class I"/>
    <property type="match status" value="1"/>
</dbReference>
<dbReference type="eggNOG" id="COG0820">
    <property type="taxonomic scope" value="Bacteria"/>
</dbReference>
<dbReference type="PANTHER" id="PTHR30544">
    <property type="entry name" value="23S RRNA METHYLTRANSFERASE"/>
    <property type="match status" value="1"/>
</dbReference>
<feature type="active site" description="S-methylcysteine intermediate" evidence="14">
    <location>
        <position position="355"/>
    </location>
</feature>
<sequence length="372" mass="42298">MTTPCNYSSLTSQTLKRVNLLDFNRQKMQDFFIKIGEKPFRAEQIMKWIYHHLCNNFKYMTDINKSLSNKLTQLAEIRAPEVIQTHCSNDGTVKWSMQVDNQLIETVYIPEGRRATLCVSSQVGCALACKFCATAQQGFNRNLRVSEIIGQVWQAKKIINSTQVDAQQLITNIVMMGMGEPLLNLYNVIPAIEIMLDNFGFGLSKRHITISTSGIVPALDILKNKIDVALAISLHAPNDKLRNSIMPINKKYNINSFLTSVKKYVKKSNANQGYVTIEYVLLDHVNDSSNNAYELVKLLKNIPCKINLIPWNAFHGSVYRRSSRSRIDEFYNILIKSGFITFIRKTRGQDINAACGQLTGNIIDRTQRIQVH</sequence>
<evidence type="ECO:0000256" key="7">
    <source>
        <dbReference type="ARBA" id="ARBA00022679"/>
    </source>
</evidence>
<keyword evidence="10 14" id="KW-0479">Metal-binding</keyword>
<dbReference type="GO" id="GO:0002935">
    <property type="term" value="F:tRNA (adenine(37)-C2)-methyltransferase activity"/>
    <property type="evidence" value="ECO:0007669"/>
    <property type="project" value="UniProtKB-UniRule"/>
</dbReference>
<keyword evidence="4 14" id="KW-0963">Cytoplasm</keyword>
<keyword evidence="11 14" id="KW-0408">Iron</keyword>
<evidence type="ECO:0000256" key="5">
    <source>
        <dbReference type="ARBA" id="ARBA00022552"/>
    </source>
</evidence>
<dbReference type="SFLD" id="SFLDF00275">
    <property type="entry name" value="adenosine_C2_methyltransferase"/>
    <property type="match status" value="1"/>
</dbReference>
<evidence type="ECO:0000256" key="13">
    <source>
        <dbReference type="ARBA" id="ARBA00023157"/>
    </source>
</evidence>
<evidence type="ECO:0000313" key="15">
    <source>
        <dbReference type="EMBL" id="BAO00378.1"/>
    </source>
</evidence>
<dbReference type="FunFam" id="1.10.150.530:FF:000003">
    <property type="entry name" value="Dual-specificity RNA methyltransferase RlmN"/>
    <property type="match status" value="1"/>
</dbReference>
<dbReference type="SUPFAM" id="SSF102114">
    <property type="entry name" value="Radical SAM enzymes"/>
    <property type="match status" value="1"/>
</dbReference>
<dbReference type="STRING" id="1235990.BMSBPS_0033"/>
<dbReference type="GO" id="GO:0046872">
    <property type="term" value="F:metal ion binding"/>
    <property type="evidence" value="ECO:0007669"/>
    <property type="project" value="UniProtKB-KW"/>
</dbReference>
<organism evidence="15 16">
    <name type="scientific">Candidatus Pantoea carbekii</name>
    <dbReference type="NCBI Taxonomy" id="1235990"/>
    <lineage>
        <taxon>Bacteria</taxon>
        <taxon>Pseudomonadati</taxon>
        <taxon>Pseudomonadota</taxon>
        <taxon>Gammaproteobacteria</taxon>
        <taxon>Enterobacterales</taxon>
        <taxon>Erwiniaceae</taxon>
        <taxon>Pantoea</taxon>
    </lineage>
</organism>
<evidence type="ECO:0000256" key="6">
    <source>
        <dbReference type="ARBA" id="ARBA00022603"/>
    </source>
</evidence>
<dbReference type="EMBL" id="AP012554">
    <property type="protein sequence ID" value="BAO00378.1"/>
    <property type="molecule type" value="Genomic_DNA"/>
</dbReference>
<dbReference type="PATRIC" id="fig|1235990.3.peg.405"/>
<comment type="cofactor">
    <cofactor evidence="14">
        <name>[4Fe-4S] cluster</name>
        <dbReference type="ChEBI" id="CHEBI:49883"/>
    </cofactor>
    <text evidence="14">Binds 1 [4Fe-4S] cluster. The cluster is coordinated with 3 cysteines and an exchangeable S-adenosyl-L-methionine.</text>
</comment>
<dbReference type="PANTHER" id="PTHR30544:SF5">
    <property type="entry name" value="RADICAL SAM CORE DOMAIN-CONTAINING PROTEIN"/>
    <property type="match status" value="1"/>
</dbReference>
<dbReference type="Pfam" id="PF04055">
    <property type="entry name" value="Radical_SAM"/>
    <property type="match status" value="1"/>
</dbReference>
<protein>
    <recommendedName>
        <fullName evidence="14">Dual-specificity RNA methyltransferase RlmN</fullName>
        <ecNumber evidence="14">2.1.1.192</ecNumber>
    </recommendedName>
    <alternativeName>
        <fullName evidence="14">23S rRNA (adenine(2503)-C(2))-methyltransferase</fullName>
    </alternativeName>
    <alternativeName>
        <fullName evidence="14">23S rRNA m2A2503 methyltransferase</fullName>
    </alternativeName>
    <alternativeName>
        <fullName evidence="14">Ribosomal RNA large subunit methyltransferase N</fullName>
    </alternativeName>
    <alternativeName>
        <fullName evidence="14">tRNA (adenine(37)-C(2))-methyltransferase</fullName>
    </alternativeName>
    <alternativeName>
        <fullName evidence="14">tRNA m2A37 methyltransferase</fullName>
    </alternativeName>
</protein>
<evidence type="ECO:0000256" key="2">
    <source>
        <dbReference type="ARBA" id="ARBA00007544"/>
    </source>
</evidence>
<dbReference type="InterPro" id="IPR040072">
    <property type="entry name" value="Methyltransferase_A"/>
</dbReference>
<dbReference type="GO" id="GO:0030488">
    <property type="term" value="P:tRNA methylation"/>
    <property type="evidence" value="ECO:0007669"/>
    <property type="project" value="UniProtKB-UniRule"/>
</dbReference>
<proteinExistence type="inferred from homology"/>
<dbReference type="EC" id="2.1.1.192" evidence="14"/>
<evidence type="ECO:0000256" key="12">
    <source>
        <dbReference type="ARBA" id="ARBA00023014"/>
    </source>
</evidence>
<dbReference type="GO" id="GO:0070475">
    <property type="term" value="P:rRNA base methylation"/>
    <property type="evidence" value="ECO:0007669"/>
    <property type="project" value="UniProtKB-UniRule"/>
</dbReference>
<keyword evidence="12 14" id="KW-0411">Iron-sulfur</keyword>
<dbReference type="InterPro" id="IPR058240">
    <property type="entry name" value="rSAM_sf"/>
</dbReference>
<dbReference type="NCBIfam" id="TIGR00048">
    <property type="entry name" value="rRNA_mod_RlmN"/>
    <property type="match status" value="1"/>
</dbReference>
<accession>U3U9B9</accession>
<feature type="binding site" evidence="14">
    <location>
        <begin position="233"/>
        <end position="235"/>
    </location>
    <ligand>
        <name>S-adenosyl-L-methionine</name>
        <dbReference type="ChEBI" id="CHEBI:59789"/>
    </ligand>
</feature>
<comment type="subcellular location">
    <subcellularLocation>
        <location evidence="1 14">Cytoplasm</location>
    </subcellularLocation>
</comment>
<dbReference type="GO" id="GO:0019843">
    <property type="term" value="F:rRNA binding"/>
    <property type="evidence" value="ECO:0007669"/>
    <property type="project" value="UniProtKB-UniRule"/>
</dbReference>
<dbReference type="GO" id="GO:0070040">
    <property type="term" value="F:rRNA (adenine(2503)-C2-)-methyltransferase activity"/>
    <property type="evidence" value="ECO:0007669"/>
    <property type="project" value="UniProtKB-UniRule"/>
</dbReference>
<keyword evidence="9 14" id="KW-0819">tRNA processing</keyword>
<dbReference type="GO" id="GO:0005737">
    <property type="term" value="C:cytoplasm"/>
    <property type="evidence" value="ECO:0007669"/>
    <property type="project" value="UniProtKB-SubCell"/>
</dbReference>
<dbReference type="CDD" id="cd01335">
    <property type="entry name" value="Radical_SAM"/>
    <property type="match status" value="1"/>
</dbReference>
<evidence type="ECO:0000256" key="3">
    <source>
        <dbReference type="ARBA" id="ARBA00022485"/>
    </source>
</evidence>
<feature type="disulfide bond" description="(transient)" evidence="14">
    <location>
        <begin position="118"/>
        <end position="355"/>
    </location>
</feature>
<dbReference type="InterPro" id="IPR007197">
    <property type="entry name" value="rSAM"/>
</dbReference>
<dbReference type="KEGG" id="hhs:HHS_04080"/>
<keyword evidence="5 14" id="KW-0698">rRNA processing</keyword>
<feature type="binding site" evidence="14">
    <location>
        <begin position="179"/>
        <end position="180"/>
    </location>
    <ligand>
        <name>S-adenosyl-L-methionine</name>
        <dbReference type="ChEBI" id="CHEBI:59789"/>
    </ligand>
</feature>
<dbReference type="FunFam" id="3.20.20.70:FF:000008">
    <property type="entry name" value="Dual-specificity RNA methyltransferase RlmN"/>
    <property type="match status" value="1"/>
</dbReference>
<keyword evidence="8 14" id="KW-0949">S-adenosyl-L-methionine</keyword>
<dbReference type="GO" id="GO:0051539">
    <property type="term" value="F:4 iron, 4 sulfur cluster binding"/>
    <property type="evidence" value="ECO:0007669"/>
    <property type="project" value="UniProtKB-UniRule"/>
</dbReference>
<dbReference type="Pfam" id="PF21016">
    <property type="entry name" value="RlmN_N"/>
    <property type="match status" value="1"/>
</dbReference>
<keyword evidence="7 14" id="KW-0808">Transferase</keyword>
<dbReference type="GO" id="GO:0000049">
    <property type="term" value="F:tRNA binding"/>
    <property type="evidence" value="ECO:0007669"/>
    <property type="project" value="UniProtKB-UniRule"/>
</dbReference>
<feature type="binding site" evidence="14">
    <location>
        <position position="125"/>
    </location>
    <ligand>
        <name>[4Fe-4S] cluster</name>
        <dbReference type="ChEBI" id="CHEBI:49883"/>
        <note>4Fe-4S-S-AdoMet</note>
    </ligand>
</feature>
<comment type="function">
    <text evidence="14">Specifically methylates position 2 of adenine 2503 in 23S rRNA and position 2 of adenine 37 in tRNAs. m2A2503 modification seems to play a crucial role in the proofreading step occurring at the peptidyl transferase center and thus would serve to optimize ribosomal fidelity.</text>
</comment>
<keyword evidence="16" id="KW-1185">Reference proteome</keyword>
<keyword evidence="3 14" id="KW-0004">4Fe-4S</keyword>
<evidence type="ECO:0000256" key="10">
    <source>
        <dbReference type="ARBA" id="ARBA00022723"/>
    </source>
</evidence>
<dbReference type="SFLD" id="SFLDG01062">
    <property type="entry name" value="methyltransferase_(Class_A)"/>
    <property type="match status" value="1"/>
</dbReference>
<dbReference type="HAMAP" id="MF_01849">
    <property type="entry name" value="RNA_methyltr_RlmN"/>
    <property type="match status" value="1"/>
</dbReference>
<comment type="miscellaneous">
    <text evidence="14">Reaction proceeds by a ping-pong mechanism involving intermediate methylation of a conserved cysteine residue.</text>
</comment>
<evidence type="ECO:0000256" key="4">
    <source>
        <dbReference type="ARBA" id="ARBA00022490"/>
    </source>
</evidence>
<reference evidence="15 16" key="1">
    <citation type="submission" date="2012-10" db="EMBL/GenBank/DDBJ databases">
        <title>Genome sequence of the symbiont of the pentatomidae stink bug Halyomorpha halys.</title>
        <authorList>
            <person name="Kobayashi H."/>
            <person name="Fujii-Muramatsu R."/>
            <person name="Takeishi K."/>
            <person name="Noda H."/>
        </authorList>
    </citation>
    <scope>NUCLEOTIDE SEQUENCE [LARGE SCALE GENOMIC DNA]</scope>
</reference>
<evidence type="ECO:0000256" key="14">
    <source>
        <dbReference type="HAMAP-Rule" id="MF_01849"/>
    </source>
</evidence>
<evidence type="ECO:0000256" key="11">
    <source>
        <dbReference type="ARBA" id="ARBA00023004"/>
    </source>
</evidence>
<evidence type="ECO:0000256" key="9">
    <source>
        <dbReference type="ARBA" id="ARBA00022694"/>
    </source>
</evidence>
<evidence type="ECO:0000256" key="8">
    <source>
        <dbReference type="ARBA" id="ARBA00022691"/>
    </source>
</evidence>
<keyword evidence="13 14" id="KW-1015">Disulfide bond</keyword>
<keyword evidence="6 14" id="KW-0489">Methyltransferase</keyword>